<dbReference type="AlphaFoldDB" id="A0AAD1Y6Z8"/>
<comment type="caution">
    <text evidence="9">The sequence shown here is derived from an EMBL/GenBank/DDBJ whole genome shotgun (WGS) entry which is preliminary data.</text>
</comment>
<proteinExistence type="predicted"/>
<feature type="compositionally biased region" description="Basic and acidic residues" evidence="5">
    <location>
        <begin position="258"/>
        <end position="284"/>
    </location>
</feature>
<feature type="region of interest" description="Disordered" evidence="5">
    <location>
        <begin position="1"/>
        <end position="25"/>
    </location>
</feature>
<gene>
    <name evidence="9" type="ORF">ECRASSUSDP1_LOCUS26638</name>
</gene>
<feature type="domain" description="Myb-like" evidence="6">
    <location>
        <begin position="24"/>
        <end position="74"/>
    </location>
</feature>
<dbReference type="SMART" id="SM00717">
    <property type="entry name" value="SANT"/>
    <property type="match status" value="1"/>
</dbReference>
<dbReference type="PROSITE" id="PS50090">
    <property type="entry name" value="MYB_LIKE"/>
    <property type="match status" value="1"/>
</dbReference>
<evidence type="ECO:0000313" key="9">
    <source>
        <dbReference type="EMBL" id="CAI2385096.1"/>
    </source>
</evidence>
<keyword evidence="2" id="KW-0238">DNA-binding</keyword>
<dbReference type="Pfam" id="PF00249">
    <property type="entry name" value="Myb_DNA-binding"/>
    <property type="match status" value="1"/>
</dbReference>
<accession>A0AAD1Y6Z8</accession>
<dbReference type="InterPro" id="IPR017930">
    <property type="entry name" value="Myb_dom"/>
</dbReference>
<dbReference type="CDD" id="cd00167">
    <property type="entry name" value="SANT"/>
    <property type="match status" value="1"/>
</dbReference>
<keyword evidence="10" id="KW-1185">Reference proteome</keyword>
<feature type="region of interest" description="Disordered" evidence="5">
    <location>
        <begin position="243"/>
        <end position="307"/>
    </location>
</feature>
<dbReference type="PANTHER" id="PTHR12802:SF173">
    <property type="entry name" value="MYB-LIKE PROTEIN K"/>
    <property type="match status" value="1"/>
</dbReference>
<dbReference type="InterPro" id="IPR001005">
    <property type="entry name" value="SANT/Myb"/>
</dbReference>
<dbReference type="PROSITE" id="PS51294">
    <property type="entry name" value="HTH_MYB"/>
    <property type="match status" value="1"/>
</dbReference>
<dbReference type="SUPFAM" id="SSF46689">
    <property type="entry name" value="Homeodomain-like"/>
    <property type="match status" value="1"/>
</dbReference>
<dbReference type="GO" id="GO:0003677">
    <property type="term" value="F:DNA binding"/>
    <property type="evidence" value="ECO:0007669"/>
    <property type="project" value="UniProtKB-KW"/>
</dbReference>
<evidence type="ECO:0000259" key="6">
    <source>
        <dbReference type="PROSITE" id="PS50090"/>
    </source>
</evidence>
<evidence type="ECO:0000259" key="8">
    <source>
        <dbReference type="PROSITE" id="PS51294"/>
    </source>
</evidence>
<keyword evidence="4" id="KW-0539">Nucleus</keyword>
<dbReference type="InterPro" id="IPR017884">
    <property type="entry name" value="SANT_dom"/>
</dbReference>
<dbReference type="Proteomes" id="UP001295684">
    <property type="component" value="Unassembled WGS sequence"/>
</dbReference>
<name>A0AAD1Y6Z8_EUPCR</name>
<dbReference type="PANTHER" id="PTHR12802">
    <property type="entry name" value="SWI/SNF COMPLEX-RELATED"/>
    <property type="match status" value="1"/>
</dbReference>
<dbReference type="PROSITE" id="PS51293">
    <property type="entry name" value="SANT"/>
    <property type="match status" value="1"/>
</dbReference>
<feature type="compositionally biased region" description="Basic and acidic residues" evidence="5">
    <location>
        <begin position="292"/>
        <end position="306"/>
    </location>
</feature>
<dbReference type="InterPro" id="IPR006447">
    <property type="entry name" value="Myb_dom_plants"/>
</dbReference>
<protein>
    <submittedName>
        <fullName evidence="9">Uncharacterized protein</fullName>
    </submittedName>
</protein>
<keyword evidence="1" id="KW-0805">Transcription regulation</keyword>
<feature type="compositionally biased region" description="Basic and acidic residues" evidence="5">
    <location>
        <begin position="1"/>
        <end position="14"/>
    </location>
</feature>
<evidence type="ECO:0000313" key="10">
    <source>
        <dbReference type="Proteomes" id="UP001295684"/>
    </source>
</evidence>
<evidence type="ECO:0000256" key="1">
    <source>
        <dbReference type="ARBA" id="ARBA00023015"/>
    </source>
</evidence>
<dbReference type="InterPro" id="IPR009057">
    <property type="entry name" value="Homeodomain-like_sf"/>
</dbReference>
<reference evidence="9" key="1">
    <citation type="submission" date="2023-07" db="EMBL/GenBank/DDBJ databases">
        <authorList>
            <consortium name="AG Swart"/>
            <person name="Singh M."/>
            <person name="Singh A."/>
            <person name="Seah K."/>
            <person name="Emmerich C."/>
        </authorList>
    </citation>
    <scope>NUCLEOTIDE SEQUENCE</scope>
    <source>
        <strain evidence="9">DP1</strain>
    </source>
</reference>
<evidence type="ECO:0000256" key="2">
    <source>
        <dbReference type="ARBA" id="ARBA00023125"/>
    </source>
</evidence>
<organism evidence="9 10">
    <name type="scientific">Euplotes crassus</name>
    <dbReference type="NCBI Taxonomy" id="5936"/>
    <lineage>
        <taxon>Eukaryota</taxon>
        <taxon>Sar</taxon>
        <taxon>Alveolata</taxon>
        <taxon>Ciliophora</taxon>
        <taxon>Intramacronucleata</taxon>
        <taxon>Spirotrichea</taxon>
        <taxon>Hypotrichia</taxon>
        <taxon>Euplotida</taxon>
        <taxon>Euplotidae</taxon>
        <taxon>Moneuplotes</taxon>
    </lineage>
</organism>
<evidence type="ECO:0000256" key="4">
    <source>
        <dbReference type="ARBA" id="ARBA00023242"/>
    </source>
</evidence>
<dbReference type="NCBIfam" id="TIGR01557">
    <property type="entry name" value="myb_SHAQKYF"/>
    <property type="match status" value="1"/>
</dbReference>
<evidence type="ECO:0000256" key="5">
    <source>
        <dbReference type="SAM" id="MobiDB-lite"/>
    </source>
</evidence>
<feature type="domain" description="SANT" evidence="7">
    <location>
        <begin position="27"/>
        <end position="78"/>
    </location>
</feature>
<keyword evidence="3" id="KW-0804">Transcription</keyword>
<evidence type="ECO:0000259" key="7">
    <source>
        <dbReference type="PROSITE" id="PS51293"/>
    </source>
</evidence>
<dbReference type="Gene3D" id="1.10.10.60">
    <property type="entry name" value="Homeodomain-like"/>
    <property type="match status" value="1"/>
</dbReference>
<dbReference type="EMBL" id="CAMPGE010027470">
    <property type="protein sequence ID" value="CAI2385096.1"/>
    <property type="molecule type" value="Genomic_DNA"/>
</dbReference>
<sequence length="335" mass="38522">MQPSTDSEKSRDSSKQQQFKCKVRENQEVGRWKKSEHDDFIKGLKMYGKDWKKIEALVKTRNGAQIRSHAQKWFSKINKLNKTSTLEGDHIKEEELETLKLLNERSKKREIKQMLKEAESEVQPELEPEIPFKPVEGIDLSKNRPDPHHVKKYSDEDILLLIKFIVKEFSKVVHKWFYSQPSSLLGANLPAQQANNNQLLLHLLLNRENTMRQQQESLNHALLQQTNSKLLLDMISQFKLNQGAPAPSSPIGVGTFTHRGDEPKENFDDIKTPEGDNPEGKDDVNTVQSSEGRTDRKESISEDHKSNKISLSEAYSILNKNAHLQSLFQNISSFK</sequence>
<evidence type="ECO:0000256" key="3">
    <source>
        <dbReference type="ARBA" id="ARBA00023163"/>
    </source>
</evidence>
<feature type="domain" description="HTH myb-type" evidence="8">
    <location>
        <begin position="30"/>
        <end position="78"/>
    </location>
</feature>